<name>A0A843B6Q7_9BURK</name>
<protein>
    <submittedName>
        <fullName evidence="1">AlpA family phage regulatory protein</fullName>
    </submittedName>
</protein>
<evidence type="ECO:0000313" key="2">
    <source>
        <dbReference type="Proteomes" id="UP000530032"/>
    </source>
</evidence>
<comment type="caution">
    <text evidence="1">The sequence shown here is derived from an EMBL/GenBank/DDBJ whole genome shotgun (WGS) entry which is preliminary data.</text>
</comment>
<accession>A0A843B6Q7</accession>
<dbReference type="InterPro" id="IPR010260">
    <property type="entry name" value="AlpA"/>
</dbReference>
<dbReference type="AlphaFoldDB" id="A0A843B6Q7"/>
<evidence type="ECO:0000313" key="1">
    <source>
        <dbReference type="EMBL" id="MBI1626481.1"/>
    </source>
</evidence>
<sequence length="84" mass="9402">MKLIDRKALCAKVPLSDRWILKLESIGRFPKRIVLSPRRVAWDEAEIDAWIESRRQANEKAAAPLANASIRMASGMVSTAIAEL</sequence>
<dbReference type="Gene3D" id="1.10.238.160">
    <property type="match status" value="1"/>
</dbReference>
<dbReference type="EMBL" id="JABBCQ020000019">
    <property type="protein sequence ID" value="MBI1626481.1"/>
    <property type="molecule type" value="Genomic_DNA"/>
</dbReference>
<gene>
    <name evidence="1" type="ORF">HF327_018530</name>
</gene>
<proteinExistence type="predicted"/>
<keyword evidence="2" id="KW-1185">Reference proteome</keyword>
<dbReference type="Pfam" id="PF05930">
    <property type="entry name" value="Phage_AlpA"/>
    <property type="match status" value="1"/>
</dbReference>
<dbReference type="Proteomes" id="UP000530032">
    <property type="component" value="Unassembled WGS sequence"/>
</dbReference>
<organism evidence="1 2">
    <name type="scientific">Comamonas suwonensis</name>
    <dbReference type="NCBI Taxonomy" id="2606214"/>
    <lineage>
        <taxon>Bacteria</taxon>
        <taxon>Pseudomonadati</taxon>
        <taxon>Pseudomonadota</taxon>
        <taxon>Betaproteobacteria</taxon>
        <taxon>Burkholderiales</taxon>
        <taxon>Comamonadaceae</taxon>
        <taxon>Comamonas</taxon>
    </lineage>
</organism>
<reference evidence="1" key="1">
    <citation type="submission" date="2020-12" db="EMBL/GenBank/DDBJ databases">
        <title>Comamonas sp. nov., isolated from stream water.</title>
        <authorList>
            <person name="Park K.-H."/>
        </authorList>
    </citation>
    <scope>NUCLEOTIDE SEQUENCE</scope>
    <source>
        <strain evidence="1">EJ-4</strain>
    </source>
</reference>
<dbReference type="RefSeq" id="WP_198461795.1">
    <property type="nucleotide sequence ID" value="NZ_JABBCQ020000019.1"/>
</dbReference>